<accession>A0ABD1Z348</accession>
<dbReference type="Proteomes" id="UP001605036">
    <property type="component" value="Unassembled WGS sequence"/>
</dbReference>
<keyword evidence="2" id="KW-1185">Reference proteome</keyword>
<protein>
    <submittedName>
        <fullName evidence="1">Uncharacterized protein</fullName>
    </submittedName>
</protein>
<comment type="caution">
    <text evidence="1">The sequence shown here is derived from an EMBL/GenBank/DDBJ whole genome shotgun (WGS) entry which is preliminary data.</text>
</comment>
<evidence type="ECO:0000313" key="2">
    <source>
        <dbReference type="Proteomes" id="UP001605036"/>
    </source>
</evidence>
<reference evidence="1 2" key="1">
    <citation type="submission" date="2024-09" db="EMBL/GenBank/DDBJ databases">
        <title>Chromosome-scale assembly of Riccia fluitans.</title>
        <authorList>
            <person name="Paukszto L."/>
            <person name="Sawicki J."/>
            <person name="Karawczyk K."/>
            <person name="Piernik-Szablinska J."/>
            <person name="Szczecinska M."/>
            <person name="Mazdziarz M."/>
        </authorList>
    </citation>
    <scope>NUCLEOTIDE SEQUENCE [LARGE SCALE GENOMIC DNA]</scope>
    <source>
        <strain evidence="1">Rf_01</strain>
        <tissue evidence="1">Aerial parts of the thallus</tissue>
    </source>
</reference>
<proteinExistence type="predicted"/>
<dbReference type="EMBL" id="JBHFFA010000002">
    <property type="protein sequence ID" value="KAL2642076.1"/>
    <property type="molecule type" value="Genomic_DNA"/>
</dbReference>
<name>A0ABD1Z348_9MARC</name>
<sequence>MKSEPEAHLAEIWTKDRILPASRIICLRVVRSRVGKGPSAVKRFTKQGEQKFGNTEECCPQLTIVVKLARLGFQTHNVQVAAESLFTFKTFIYTTCSDFLRDVNV</sequence>
<dbReference type="AlphaFoldDB" id="A0ABD1Z348"/>
<organism evidence="1 2">
    <name type="scientific">Riccia fluitans</name>
    <dbReference type="NCBI Taxonomy" id="41844"/>
    <lineage>
        <taxon>Eukaryota</taxon>
        <taxon>Viridiplantae</taxon>
        <taxon>Streptophyta</taxon>
        <taxon>Embryophyta</taxon>
        <taxon>Marchantiophyta</taxon>
        <taxon>Marchantiopsida</taxon>
        <taxon>Marchantiidae</taxon>
        <taxon>Marchantiales</taxon>
        <taxon>Ricciaceae</taxon>
        <taxon>Riccia</taxon>
    </lineage>
</organism>
<gene>
    <name evidence="1" type="ORF">R1flu_009663</name>
</gene>
<evidence type="ECO:0000313" key="1">
    <source>
        <dbReference type="EMBL" id="KAL2642076.1"/>
    </source>
</evidence>